<evidence type="ECO:0000256" key="1">
    <source>
        <dbReference type="SAM" id="MobiDB-lite"/>
    </source>
</evidence>
<evidence type="ECO:0000313" key="3">
    <source>
        <dbReference type="Proteomes" id="UP000198937"/>
    </source>
</evidence>
<accession>A0A1C6UZU5</accession>
<sequence length="337" mass="36926">MTSPDVLTTDDLDDIGHYGHPGRAEPQALLDRLVRAVDEGRIADERDRGYALSLAAGIAEEDLKDLDRALALIERGIVEDRASGESELDSRADRARLLHLTGREDEALAELTELRPLLESEPGATHVTEVLEEIGRADLAERWLTEAVRTLLTRTREPGGDTLTGDEQEQVAAMLFGLLRQRHRLRHELDLGHDDLDELADRLDVAAEQAADRAAAETSGLLYWPRNEFNGLLLRWPQLADQLGGTWDEHRTGVERELVALAGEGVPGLALVPGSAEAYAGFVTAGDRDPADEDTLDDYADGLADQADAVSWPPGRNEPCWCGSGSKYKKCCLPRSR</sequence>
<reference evidence="2 3" key="1">
    <citation type="submission" date="2016-06" db="EMBL/GenBank/DDBJ databases">
        <authorList>
            <person name="Kjaerup R.B."/>
            <person name="Dalgaard T.S."/>
            <person name="Juul-Madsen H.R."/>
        </authorList>
    </citation>
    <scope>NUCLEOTIDE SEQUENCE [LARGE SCALE GENOMIC DNA]</scope>
    <source>
        <strain evidence="2 3">DSM 45577</strain>
    </source>
</reference>
<dbReference type="OrthoDB" id="3343588at2"/>
<dbReference type="EMBL" id="FMIA01000002">
    <property type="protein sequence ID" value="SCL59330.1"/>
    <property type="molecule type" value="Genomic_DNA"/>
</dbReference>
<dbReference type="AlphaFoldDB" id="A0A1C6UZU5"/>
<keyword evidence="3" id="KW-1185">Reference proteome</keyword>
<protein>
    <submittedName>
        <fullName evidence="2">SEC-C motif-containing protein</fullName>
    </submittedName>
</protein>
<dbReference type="RefSeq" id="WP_139135722.1">
    <property type="nucleotide sequence ID" value="NZ_BMMJ01000002.1"/>
</dbReference>
<dbReference type="Proteomes" id="UP000198937">
    <property type="component" value="Unassembled WGS sequence"/>
</dbReference>
<evidence type="ECO:0000313" key="2">
    <source>
        <dbReference type="EMBL" id="SCL59330.1"/>
    </source>
</evidence>
<feature type="region of interest" description="Disordered" evidence="1">
    <location>
        <begin position="1"/>
        <end position="23"/>
    </location>
</feature>
<dbReference type="Gene3D" id="3.10.450.50">
    <property type="match status" value="1"/>
</dbReference>
<proteinExistence type="predicted"/>
<dbReference type="Pfam" id="PF02810">
    <property type="entry name" value="SEC-C"/>
    <property type="match status" value="1"/>
</dbReference>
<name>A0A1C6UZU5_9ACTN</name>
<gene>
    <name evidence="2" type="ORF">GA0070617_4073</name>
</gene>
<dbReference type="SUPFAM" id="SSF103642">
    <property type="entry name" value="Sec-C motif"/>
    <property type="match status" value="1"/>
</dbReference>
<organism evidence="2 3">
    <name type="scientific">Micromonospora yangpuensis</name>
    <dbReference type="NCBI Taxonomy" id="683228"/>
    <lineage>
        <taxon>Bacteria</taxon>
        <taxon>Bacillati</taxon>
        <taxon>Actinomycetota</taxon>
        <taxon>Actinomycetes</taxon>
        <taxon>Micromonosporales</taxon>
        <taxon>Micromonosporaceae</taxon>
        <taxon>Micromonospora</taxon>
    </lineage>
</organism>
<dbReference type="STRING" id="683228.GA0070617_4073"/>
<dbReference type="InterPro" id="IPR004027">
    <property type="entry name" value="SEC_C_motif"/>
</dbReference>